<dbReference type="Gene3D" id="3.30.930.10">
    <property type="entry name" value="Bira Bifunctional Protein, Domain 2"/>
    <property type="match status" value="1"/>
</dbReference>
<dbReference type="CDD" id="cd00773">
    <property type="entry name" value="HisRS-like_core"/>
    <property type="match status" value="1"/>
</dbReference>
<organism evidence="12 14">
    <name type="scientific">Ferroacidibacillus organovorans</name>
    <dbReference type="NCBI Taxonomy" id="1765683"/>
    <lineage>
        <taxon>Bacteria</taxon>
        <taxon>Bacillati</taxon>
        <taxon>Bacillota</taxon>
        <taxon>Bacilli</taxon>
        <taxon>Bacillales</taxon>
        <taxon>Alicyclobacillaceae</taxon>
        <taxon>Ferroacidibacillus</taxon>
    </lineage>
</organism>
<evidence type="ECO:0000313" key="13">
    <source>
        <dbReference type="Proteomes" id="UP000077421"/>
    </source>
</evidence>
<comment type="function">
    <text evidence="7 8">Required for the first step of histidine biosynthesis. May allow the feedback regulation of ATP phosphoribosyltransferase activity by histidine.</text>
</comment>
<proteinExistence type="inferred from homology"/>
<dbReference type="PANTHER" id="PTHR43707">
    <property type="entry name" value="HISTIDYL-TRNA SYNTHETASE"/>
    <property type="match status" value="1"/>
</dbReference>
<dbReference type="EMBL" id="LSUQ01000004">
    <property type="protein sequence ID" value="OAG95051.1"/>
    <property type="molecule type" value="Genomic_DNA"/>
</dbReference>
<feature type="binding site" evidence="9">
    <location>
        <begin position="270"/>
        <end position="271"/>
    </location>
    <ligand>
        <name>L-histidine</name>
        <dbReference type="ChEBI" id="CHEBI:57595"/>
    </ligand>
</feature>
<evidence type="ECO:0000256" key="5">
    <source>
        <dbReference type="ARBA" id="ARBA00020397"/>
    </source>
</evidence>
<gene>
    <name evidence="8" type="primary">hisZ</name>
    <name evidence="11" type="ORF">AYW79_02215</name>
    <name evidence="12" type="ORF">B2M26_00285</name>
</gene>
<evidence type="ECO:0000256" key="2">
    <source>
        <dbReference type="ARBA" id="ARBA00004667"/>
    </source>
</evidence>
<protein>
    <recommendedName>
        <fullName evidence="5 8">ATP phosphoribosyltransferase regulatory subunit</fullName>
    </recommendedName>
</protein>
<feature type="binding site" evidence="9">
    <location>
        <begin position="80"/>
        <end position="82"/>
    </location>
    <ligand>
        <name>L-histidine</name>
        <dbReference type="ChEBI" id="CHEBI:57595"/>
    </ligand>
</feature>
<evidence type="ECO:0000256" key="4">
    <source>
        <dbReference type="ARBA" id="ARBA00011496"/>
    </source>
</evidence>
<dbReference type="STRING" id="1765683.B2M26_00285"/>
<dbReference type="PROSITE" id="PS50862">
    <property type="entry name" value="AA_TRNA_LIGASE_II"/>
    <property type="match status" value="1"/>
</dbReference>
<dbReference type="EMBL" id="MWPS01000001">
    <property type="protein sequence ID" value="OPG17630.1"/>
    <property type="molecule type" value="Genomic_DNA"/>
</dbReference>
<evidence type="ECO:0000256" key="3">
    <source>
        <dbReference type="ARBA" id="ARBA00005539"/>
    </source>
</evidence>
<dbReference type="GO" id="GO:0006427">
    <property type="term" value="P:histidyl-tRNA aminoacylation"/>
    <property type="evidence" value="ECO:0007669"/>
    <property type="project" value="TreeGrafter"/>
</dbReference>
<dbReference type="UniPathway" id="UPA00031">
    <property type="reaction ID" value="UER00006"/>
</dbReference>
<dbReference type="InterPro" id="IPR041715">
    <property type="entry name" value="HisRS-like_core"/>
</dbReference>
<evidence type="ECO:0000256" key="9">
    <source>
        <dbReference type="PIRSR" id="PIRSR001549-1"/>
    </source>
</evidence>
<dbReference type="HAMAP" id="MF_00125">
    <property type="entry name" value="HisZ"/>
    <property type="match status" value="1"/>
</dbReference>
<comment type="subcellular location">
    <subcellularLocation>
        <location evidence="1 8">Cytoplasm</location>
    </subcellularLocation>
</comment>
<dbReference type="GO" id="GO:0016757">
    <property type="term" value="F:glycosyltransferase activity"/>
    <property type="evidence" value="ECO:0007669"/>
    <property type="project" value="UniProtKB-KW"/>
</dbReference>
<dbReference type="Proteomes" id="UP000077421">
    <property type="component" value="Unassembled WGS sequence"/>
</dbReference>
<name>A0A162SUZ5_9BACL</name>
<comment type="pathway">
    <text evidence="2 8">Amino-acid biosynthesis; L-histidine biosynthesis; L-histidine from 5-phospho-alpha-D-ribose 1-diphosphate: step 1/9.</text>
</comment>
<feature type="domain" description="Aminoacyl-transfer RNA synthetases class-II family profile" evidence="10">
    <location>
        <begin position="10"/>
        <end position="353"/>
    </location>
</feature>
<dbReference type="AlphaFoldDB" id="A0A162SUZ5"/>
<feature type="binding site" evidence="9">
    <location>
        <position position="128"/>
    </location>
    <ligand>
        <name>L-histidine</name>
        <dbReference type="ChEBI" id="CHEBI:57595"/>
    </ligand>
</feature>
<dbReference type="PIRSF" id="PIRSF001549">
    <property type="entry name" value="His-tRNA_synth"/>
    <property type="match status" value="1"/>
</dbReference>
<evidence type="ECO:0000313" key="11">
    <source>
        <dbReference type="EMBL" id="OAG95051.1"/>
    </source>
</evidence>
<comment type="miscellaneous">
    <text evidence="8">This function is generally fulfilled by the C-terminal part of HisG, which is missing in some bacteria such as this one.</text>
</comment>
<evidence type="ECO:0000313" key="14">
    <source>
        <dbReference type="Proteomes" id="UP000190229"/>
    </source>
</evidence>
<dbReference type="PANTHER" id="PTHR43707:SF1">
    <property type="entry name" value="HISTIDINE--TRNA LIGASE, MITOCHONDRIAL-RELATED"/>
    <property type="match status" value="1"/>
</dbReference>
<dbReference type="InterPro" id="IPR045864">
    <property type="entry name" value="aa-tRNA-synth_II/BPL/LPL"/>
</dbReference>
<dbReference type="GO" id="GO:0140096">
    <property type="term" value="F:catalytic activity, acting on a protein"/>
    <property type="evidence" value="ECO:0007669"/>
    <property type="project" value="UniProtKB-ARBA"/>
</dbReference>
<reference evidence="12 14" key="2">
    <citation type="submission" date="2017-02" db="EMBL/GenBank/DDBJ databases">
        <title>Draft genome of Acidibacillus ferrooxidans Huett2.</title>
        <authorList>
            <person name="Schopf S."/>
        </authorList>
    </citation>
    <scope>NUCLEOTIDE SEQUENCE [LARGE SCALE GENOMIC DNA]</scope>
    <source>
        <strain evidence="12 14">Huett2</strain>
    </source>
</reference>
<comment type="caution">
    <text evidence="12">The sequence shown here is derived from an EMBL/GenBank/DDBJ whole genome shotgun (WGS) entry which is preliminary data.</text>
</comment>
<dbReference type="NCBIfam" id="TIGR00443">
    <property type="entry name" value="hisZ_biosyn_reg"/>
    <property type="match status" value="1"/>
</dbReference>
<dbReference type="GO" id="GO:0004821">
    <property type="term" value="F:histidine-tRNA ligase activity"/>
    <property type="evidence" value="ECO:0007669"/>
    <property type="project" value="TreeGrafter"/>
</dbReference>
<dbReference type="Proteomes" id="UP000190229">
    <property type="component" value="Unassembled WGS sequence"/>
</dbReference>
<keyword evidence="6 8" id="KW-0963">Cytoplasm</keyword>
<sequence>MARAWERPVGTRDFFGDAMRQRNQIIHAIRNTAKTFDYDEIETPMLEYSQTFQFGLLRDDEERLFRTFDPAGHTLALRPEMTTPVARVAATLLAREPLPLRLMYAAKTYQTPTLRAKQTIEVTQAGFECIGDEGLEADAEVIALAVRSLQALGIQTFRIAIGHTGYVQTWFEKIPETLARGLRQAMLEKDWVQYETELKPYQSATWYDAVRSLPRVRGTRTALLQARSAATDPAGRACCDELLTLFDLLDLYGVLEYVHVDLGLVLDHDYYTGPVFEGYAEHLGQPICVGGRYDNLLGCFDRPLPATGCALFVERLMRVVAEPQEEEERIVVRYVEKGRMSALSFAEWLRRKGSIVRTERMPSDAMGAEGETAGGCSGGIMRVLEVSGARVHGDVRLQDDYRAFLREGGITC</sequence>
<keyword evidence="12" id="KW-0328">Glycosyltransferase</keyword>
<dbReference type="GO" id="GO:0000105">
    <property type="term" value="P:L-histidine biosynthetic process"/>
    <property type="evidence" value="ECO:0007669"/>
    <property type="project" value="UniProtKB-UniRule"/>
</dbReference>
<evidence type="ECO:0000256" key="8">
    <source>
        <dbReference type="HAMAP-Rule" id="MF_00125"/>
    </source>
</evidence>
<keyword evidence="8" id="KW-0028">Amino-acid biosynthesis</keyword>
<evidence type="ECO:0000313" key="12">
    <source>
        <dbReference type="EMBL" id="OPG17630.1"/>
    </source>
</evidence>
<comment type="subunit">
    <text evidence="4 8">Heteromultimer composed of HisG and HisZ subunits.</text>
</comment>
<dbReference type="OrthoDB" id="9800814at2"/>
<evidence type="ECO:0000256" key="1">
    <source>
        <dbReference type="ARBA" id="ARBA00004496"/>
    </source>
</evidence>
<evidence type="ECO:0000256" key="7">
    <source>
        <dbReference type="ARBA" id="ARBA00025246"/>
    </source>
</evidence>
<dbReference type="InterPro" id="IPR004517">
    <property type="entry name" value="HisZ"/>
</dbReference>
<keyword evidence="14" id="KW-1185">Reference proteome</keyword>
<dbReference type="InterPro" id="IPR006195">
    <property type="entry name" value="aa-tRNA-synth_II"/>
</dbReference>
<comment type="similarity">
    <text evidence="3 8">Belongs to the class-II aminoacyl-tRNA synthetase family. HisZ subfamily.</text>
</comment>
<dbReference type="SUPFAM" id="SSF55681">
    <property type="entry name" value="Class II aaRS and biotin synthetases"/>
    <property type="match status" value="1"/>
</dbReference>
<reference evidence="11 13" key="1">
    <citation type="submission" date="2016-02" db="EMBL/GenBank/DDBJ databases">
        <title>Draft genome sequence of Acidibacillus ferrooxidans SLC66.</title>
        <authorList>
            <person name="Oliveira G."/>
            <person name="Nancucheo I."/>
            <person name="Dall'Agnol H."/>
            <person name="Johnson B."/>
            <person name="Oliveira R."/>
            <person name="Nunes G.L."/>
            <person name="Tzotzos G."/>
            <person name="Orellana S.C."/>
            <person name="Salim A.C."/>
            <person name="Araujo F.M."/>
        </authorList>
    </citation>
    <scope>NUCLEOTIDE SEQUENCE [LARGE SCALE GENOMIC DNA]</scope>
    <source>
        <strain evidence="11 13">SLC66</strain>
    </source>
</reference>
<evidence type="ECO:0000256" key="6">
    <source>
        <dbReference type="ARBA" id="ARBA00022490"/>
    </source>
</evidence>
<dbReference type="InterPro" id="IPR004516">
    <property type="entry name" value="HisRS/HisZ"/>
</dbReference>
<accession>A0A162SUZ5</accession>
<dbReference type="Pfam" id="PF13393">
    <property type="entry name" value="tRNA-synt_His"/>
    <property type="match status" value="1"/>
</dbReference>
<dbReference type="RefSeq" id="WP_067561074.1">
    <property type="nucleotide sequence ID" value="NZ_LSUQ01000004.1"/>
</dbReference>
<feature type="binding site" evidence="9">
    <location>
        <position position="124"/>
    </location>
    <ligand>
        <name>L-histidine</name>
        <dbReference type="ChEBI" id="CHEBI:57595"/>
    </ligand>
</feature>
<keyword evidence="12" id="KW-0808">Transferase</keyword>
<evidence type="ECO:0000259" key="10">
    <source>
        <dbReference type="PROSITE" id="PS50862"/>
    </source>
</evidence>
<keyword evidence="8" id="KW-0368">Histidine biosynthesis</keyword>
<dbReference type="GO" id="GO:0005737">
    <property type="term" value="C:cytoplasm"/>
    <property type="evidence" value="ECO:0007669"/>
    <property type="project" value="UniProtKB-SubCell"/>
</dbReference>